<feature type="transmembrane region" description="Helical" evidence="1">
    <location>
        <begin position="189"/>
        <end position="209"/>
    </location>
</feature>
<evidence type="ECO:0000313" key="4">
    <source>
        <dbReference type="Proteomes" id="UP000095645"/>
    </source>
</evidence>
<dbReference type="InterPro" id="IPR032834">
    <property type="entry name" value="NatK-like_C"/>
</dbReference>
<proteinExistence type="predicted"/>
<evidence type="ECO:0000313" key="3">
    <source>
        <dbReference type="EMBL" id="CUN50035.1"/>
    </source>
</evidence>
<feature type="transmembrane region" description="Helical" evidence="1">
    <location>
        <begin position="54"/>
        <end position="74"/>
    </location>
</feature>
<accession>A0A173XHB7</accession>
<dbReference type="Gene3D" id="3.30.565.10">
    <property type="entry name" value="Histidine kinase-like ATPase, C-terminal domain"/>
    <property type="match status" value="1"/>
</dbReference>
<gene>
    <name evidence="3" type="primary">dpiB</name>
    <name evidence="3" type="ORF">ERS852476_00307</name>
</gene>
<sequence>MIVRDFLICLLQMYLLEDLEKNMLPYRRENFWGKFLVYFVVALIMLGINHLESSIFNMVMIPVTYMIVSMVVFRGNIWKKLVIVCCYYVLAIIPEFLFATLTNAYGVTGASEGFGTEIEKTLALLLMSTMTFLFIKCINQVTRKRDYLTIENKTFTVLLMLPTATIIILGCVFYSNISFEGMNRVMVPVGASLLLLTNIFIFSVFDRFVEKSEEVKKMDRLYQKSRAEIANLQYMNKVNEDNRAFLHDINKFICTVAGLMEEGENQEVKEIMEHLGVRIQSLQKGVYCEHPILNSILCERKFLAESKNISYKITLGNDLRLDFLEELDMISIVGNLLDNALEAAEKTKDGRYVECRMYMGNEEHFLVMEFCNGYVVPLLKDKDRYISTKRDADSHGIGLHTVGKLVKKYAGIMRVEAGEREFSVKLIFTIK</sequence>
<feature type="transmembrane region" description="Helical" evidence="1">
    <location>
        <begin position="154"/>
        <end position="177"/>
    </location>
</feature>
<keyword evidence="1" id="KW-1133">Transmembrane helix</keyword>
<name>A0A173XHB7_9FIRM</name>
<dbReference type="Pfam" id="PF14501">
    <property type="entry name" value="HATPase_c_5"/>
    <property type="match status" value="1"/>
</dbReference>
<dbReference type="Proteomes" id="UP000095645">
    <property type="component" value="Unassembled WGS sequence"/>
</dbReference>
<dbReference type="CDD" id="cd16935">
    <property type="entry name" value="HATPase_AgrC-ComD-like"/>
    <property type="match status" value="1"/>
</dbReference>
<dbReference type="SUPFAM" id="SSF55874">
    <property type="entry name" value="ATPase domain of HSP90 chaperone/DNA topoisomerase II/histidine kinase"/>
    <property type="match status" value="1"/>
</dbReference>
<dbReference type="EMBL" id="CYZP01000002">
    <property type="protein sequence ID" value="CUN50035.1"/>
    <property type="molecule type" value="Genomic_DNA"/>
</dbReference>
<organism evidence="3 4">
    <name type="scientific">Blautia obeum</name>
    <dbReference type="NCBI Taxonomy" id="40520"/>
    <lineage>
        <taxon>Bacteria</taxon>
        <taxon>Bacillati</taxon>
        <taxon>Bacillota</taxon>
        <taxon>Clostridia</taxon>
        <taxon>Lachnospirales</taxon>
        <taxon>Lachnospiraceae</taxon>
        <taxon>Blautia</taxon>
    </lineage>
</organism>
<keyword evidence="1" id="KW-0812">Transmembrane</keyword>
<dbReference type="AlphaFoldDB" id="A0A173XHB7"/>
<feature type="transmembrane region" description="Helical" evidence="1">
    <location>
        <begin position="81"/>
        <end position="101"/>
    </location>
</feature>
<evidence type="ECO:0000259" key="2">
    <source>
        <dbReference type="Pfam" id="PF14501"/>
    </source>
</evidence>
<protein>
    <submittedName>
        <fullName evidence="3">Sensor histidine kinase DpiB</fullName>
        <ecNumber evidence="3">2.7.13.3</ecNumber>
    </submittedName>
</protein>
<keyword evidence="3" id="KW-0418">Kinase</keyword>
<dbReference type="GO" id="GO:0042802">
    <property type="term" value="F:identical protein binding"/>
    <property type="evidence" value="ECO:0007669"/>
    <property type="project" value="TreeGrafter"/>
</dbReference>
<dbReference type="EC" id="2.7.13.3" evidence="3"/>
<keyword evidence="1" id="KW-0472">Membrane</keyword>
<keyword evidence="3" id="KW-0808">Transferase</keyword>
<reference evidence="3 4" key="1">
    <citation type="submission" date="2015-09" db="EMBL/GenBank/DDBJ databases">
        <authorList>
            <consortium name="Pathogen Informatics"/>
        </authorList>
    </citation>
    <scope>NUCLEOTIDE SEQUENCE [LARGE SCALE GENOMIC DNA]</scope>
    <source>
        <strain evidence="3 4">2789STDY5834861</strain>
    </source>
</reference>
<dbReference type="PANTHER" id="PTHR40448">
    <property type="entry name" value="TWO-COMPONENT SENSOR HISTIDINE KINASE"/>
    <property type="match status" value="1"/>
</dbReference>
<evidence type="ECO:0000256" key="1">
    <source>
        <dbReference type="SAM" id="Phobius"/>
    </source>
</evidence>
<feature type="domain" description="Sensor histidine kinase NatK-like C-terminal" evidence="2">
    <location>
        <begin position="325"/>
        <end position="428"/>
    </location>
</feature>
<dbReference type="InterPro" id="IPR036890">
    <property type="entry name" value="HATPase_C_sf"/>
</dbReference>
<dbReference type="PANTHER" id="PTHR40448:SF1">
    <property type="entry name" value="TWO-COMPONENT SENSOR HISTIDINE KINASE"/>
    <property type="match status" value="1"/>
</dbReference>
<feature type="transmembrane region" description="Helical" evidence="1">
    <location>
        <begin position="31"/>
        <end position="48"/>
    </location>
</feature>
<feature type="transmembrane region" description="Helical" evidence="1">
    <location>
        <begin position="121"/>
        <end position="142"/>
    </location>
</feature>
<dbReference type="RefSeq" id="WP_055057315.1">
    <property type="nucleotide sequence ID" value="NZ_CYZP01000002.1"/>
</dbReference>
<dbReference type="GO" id="GO:0004673">
    <property type="term" value="F:protein histidine kinase activity"/>
    <property type="evidence" value="ECO:0007669"/>
    <property type="project" value="UniProtKB-EC"/>
</dbReference>